<dbReference type="Proteomes" id="UP000283587">
    <property type="component" value="Unassembled WGS sequence"/>
</dbReference>
<reference evidence="4" key="1">
    <citation type="submission" date="2018-09" db="EMBL/GenBank/DDBJ databases">
        <title>Paracoccus onubensis nov. sp. a moderate halophilic bacterium isolated from Gruta de las Maravillas (Aracena, Spain).</title>
        <authorList>
            <person name="Jurado V."/>
            <person name="Gutierrez-Patricio S."/>
            <person name="Gonzalez-Pimentel J.L."/>
            <person name="Miller A.Z."/>
            <person name="Laiz L."/>
            <person name="Saiz-Jimenez C."/>
        </authorList>
    </citation>
    <scope>NUCLEOTIDE SEQUENCE [LARGE SCALE GENOMIC DNA]</scope>
    <source>
        <strain evidence="4">DSM 26381</strain>
    </source>
</reference>
<dbReference type="Pfam" id="PF17408">
    <property type="entry name" value="MCD_N"/>
    <property type="match status" value="1"/>
</dbReference>
<keyword evidence="4" id="KW-1185">Reference proteome</keyword>
<proteinExistence type="predicted"/>
<protein>
    <submittedName>
        <fullName evidence="3">MCD, Malonyl-CoA decarboxylase MCD</fullName>
    </submittedName>
</protein>
<dbReference type="EMBL" id="QZEW01000020">
    <property type="protein sequence ID" value="RJL18901.1"/>
    <property type="molecule type" value="Genomic_DNA"/>
</dbReference>
<feature type="domain" description="Malonyl-CoA decarboxylase C-terminal" evidence="1">
    <location>
        <begin position="173"/>
        <end position="418"/>
    </location>
</feature>
<organism evidence="3 4">
    <name type="scientific">Paracoccus siganidrum</name>
    <dbReference type="NCBI Taxonomy" id="1276757"/>
    <lineage>
        <taxon>Bacteria</taxon>
        <taxon>Pseudomonadati</taxon>
        <taxon>Pseudomonadota</taxon>
        <taxon>Alphaproteobacteria</taxon>
        <taxon>Rhodobacterales</taxon>
        <taxon>Paracoccaceae</taxon>
        <taxon>Paracoccus</taxon>
    </lineage>
</organism>
<dbReference type="RefSeq" id="WP_119897306.1">
    <property type="nucleotide sequence ID" value="NZ_QNRC01000023.1"/>
</dbReference>
<dbReference type="GO" id="GO:0006633">
    <property type="term" value="P:fatty acid biosynthetic process"/>
    <property type="evidence" value="ECO:0007669"/>
    <property type="project" value="InterPro"/>
</dbReference>
<evidence type="ECO:0000313" key="4">
    <source>
        <dbReference type="Proteomes" id="UP000283587"/>
    </source>
</evidence>
<gene>
    <name evidence="3" type="ORF">D3P05_06215</name>
</gene>
<dbReference type="PANTHER" id="PTHR28641:SF1">
    <property type="entry name" value="MALONYL-COA DECARBOXYLASE, MITOCHONDRIAL"/>
    <property type="match status" value="1"/>
</dbReference>
<dbReference type="Gene3D" id="1.20.140.90">
    <property type="entry name" value="Malonyl-CoA decarboxylase, oligemerization domain"/>
    <property type="match status" value="1"/>
</dbReference>
<evidence type="ECO:0000259" key="2">
    <source>
        <dbReference type="Pfam" id="PF17408"/>
    </source>
</evidence>
<dbReference type="InterPro" id="IPR038917">
    <property type="entry name" value="Malonyl_CoA_deC"/>
</dbReference>
<dbReference type="InterPro" id="IPR035372">
    <property type="entry name" value="MCD_N"/>
</dbReference>
<feature type="domain" description="Malonyl-CoA decarboxylase N-terminal" evidence="2">
    <location>
        <begin position="89"/>
        <end position="170"/>
    </location>
</feature>
<evidence type="ECO:0000259" key="1">
    <source>
        <dbReference type="Pfam" id="PF05292"/>
    </source>
</evidence>
<evidence type="ECO:0000313" key="3">
    <source>
        <dbReference type="EMBL" id="RJL18901.1"/>
    </source>
</evidence>
<accession>A0A419A9Q9</accession>
<dbReference type="OrthoDB" id="5292736at2"/>
<dbReference type="GO" id="GO:0050080">
    <property type="term" value="F:malonyl-CoA decarboxylase activity"/>
    <property type="evidence" value="ECO:0007669"/>
    <property type="project" value="InterPro"/>
</dbReference>
<dbReference type="Pfam" id="PF05292">
    <property type="entry name" value="MCD"/>
    <property type="match status" value="1"/>
</dbReference>
<comment type="caution">
    <text evidence="3">The sequence shown here is derived from an EMBL/GenBank/DDBJ whole genome shotgun (WGS) entry which is preliminary data.</text>
</comment>
<dbReference type="InterPro" id="IPR042303">
    <property type="entry name" value="Malonyl_CoA_deC_C_sf"/>
</dbReference>
<dbReference type="PANTHER" id="PTHR28641">
    <property type="match status" value="1"/>
</dbReference>
<dbReference type="Gene3D" id="3.40.630.150">
    <property type="entry name" value="Malonyl-CoA decarboxylase, catalytic domain"/>
    <property type="match status" value="1"/>
</dbReference>
<dbReference type="AlphaFoldDB" id="A0A419A9Q9"/>
<dbReference type="InterPro" id="IPR007956">
    <property type="entry name" value="Malonyl_CoA_deC_C"/>
</dbReference>
<name>A0A419A9Q9_9RHOB</name>
<sequence>MKPAAPRQNRPAFLGELFETLTERGRRLLWRRDTAEPPQPPELSELAEALLSRRGEASGVALARGLLSAFDHAGRDARLGFLRVLAERFGPDPEAVKAALAALKRDPEALEDLHAAAEPRRQELLRRLNLAPGGTAALVGMREELLTHLRGNPDLKRVDNDFAHLFGSWFNRGFLVLRHIDWNTPAAILEKIIRYEAVHAIRNWDDLRNRLQPTDRRCYGFFHPQMVDEPLIFVEVALTTSIPDNVGGLLDLERQPIEAEEATTAVFYSISNTQRGLAGVSFGNFLIKQVVEELKAELPEIHTFVTLSPVPGFAAWLSAQRRDEGSDLDAEQRAAFAVLDEPGWHMDADRAEALRAPLMAAAATYFLRARDGKGRVPDPVARFHLGNGAQLDRLNHLGDVSANGLKQSHGLMVNYLYDLNRIEANHEAFAERGTVAAAPAVSRALPNAS</sequence>
<dbReference type="InterPro" id="IPR038351">
    <property type="entry name" value="MCD_N_sf"/>
</dbReference>